<dbReference type="InterPro" id="IPR018649">
    <property type="entry name" value="SHOCT"/>
</dbReference>
<comment type="caution">
    <text evidence="2">The sequence shown here is derived from an EMBL/GenBank/DDBJ whole genome shotgun (WGS) entry which is preliminary data.</text>
</comment>
<organism evidence="2 3">
    <name type="scientific">Sphingomonas alba</name>
    <dbReference type="NCBI Taxonomy" id="2908208"/>
    <lineage>
        <taxon>Bacteria</taxon>
        <taxon>Pseudomonadati</taxon>
        <taxon>Pseudomonadota</taxon>
        <taxon>Alphaproteobacteria</taxon>
        <taxon>Sphingomonadales</taxon>
        <taxon>Sphingomonadaceae</taxon>
        <taxon>Sphingomonas</taxon>
    </lineage>
</organism>
<protein>
    <submittedName>
        <fullName evidence="2">SHOCT domain-containing protein</fullName>
    </submittedName>
</protein>
<feature type="domain" description="SHOCT" evidence="1">
    <location>
        <begin position="125"/>
        <end position="152"/>
    </location>
</feature>
<evidence type="ECO:0000313" key="2">
    <source>
        <dbReference type="EMBL" id="MCL6684109.1"/>
    </source>
</evidence>
<accession>A0ABT0RN78</accession>
<name>A0ABT0RN78_9SPHN</name>
<dbReference type="RefSeq" id="WP_249848408.1">
    <property type="nucleotide sequence ID" value="NZ_JAMGBD010000001.1"/>
</dbReference>
<dbReference type="Pfam" id="PF09851">
    <property type="entry name" value="SHOCT"/>
    <property type="match status" value="1"/>
</dbReference>
<proteinExistence type="predicted"/>
<dbReference type="Proteomes" id="UP001165363">
    <property type="component" value="Unassembled WGS sequence"/>
</dbReference>
<evidence type="ECO:0000313" key="3">
    <source>
        <dbReference type="Proteomes" id="UP001165363"/>
    </source>
</evidence>
<dbReference type="EMBL" id="JAMGBD010000001">
    <property type="protein sequence ID" value="MCL6684109.1"/>
    <property type="molecule type" value="Genomic_DNA"/>
</dbReference>
<reference evidence="2" key="1">
    <citation type="submission" date="2022-05" db="EMBL/GenBank/DDBJ databases">
        <authorList>
            <person name="Jo J.-H."/>
            <person name="Im W.-T."/>
        </authorList>
    </citation>
    <scope>NUCLEOTIDE SEQUENCE</scope>
    <source>
        <strain evidence="2">SE158</strain>
    </source>
</reference>
<gene>
    <name evidence="2" type="ORF">LZ536_09385</name>
</gene>
<evidence type="ECO:0000259" key="1">
    <source>
        <dbReference type="Pfam" id="PF09851"/>
    </source>
</evidence>
<sequence>MSEEALALPTEARPFKTVGQTIWIDGDSLVIKYGMLYYGFLGQKRVPVQNIKTVSWKEPGALTTGFLEISILGEPPPSPFASPNVQHQNRFIYERKDVEQWRSLKGWIEKQIGGRDTAAPASTADELRKLADLYKEGLLTESEFESQKAKLLG</sequence>
<keyword evidence="3" id="KW-1185">Reference proteome</keyword>